<protein>
    <submittedName>
        <fullName evidence="1">Uncharacterized protein</fullName>
    </submittedName>
</protein>
<name>X1PQR3_9ZZZZ</name>
<reference evidence="1" key="1">
    <citation type="journal article" date="2014" name="Front. Microbiol.">
        <title>High frequency of phylogenetically diverse reductive dehalogenase-homologous genes in deep subseafloor sedimentary metagenomes.</title>
        <authorList>
            <person name="Kawai M."/>
            <person name="Futagami T."/>
            <person name="Toyoda A."/>
            <person name="Takaki Y."/>
            <person name="Nishi S."/>
            <person name="Hori S."/>
            <person name="Arai W."/>
            <person name="Tsubouchi T."/>
            <person name="Morono Y."/>
            <person name="Uchiyama I."/>
            <person name="Ito T."/>
            <person name="Fujiyama A."/>
            <person name="Inagaki F."/>
            <person name="Takami H."/>
        </authorList>
    </citation>
    <scope>NUCLEOTIDE SEQUENCE</scope>
    <source>
        <strain evidence="1">Expedition CK06-06</strain>
    </source>
</reference>
<organism evidence="1">
    <name type="scientific">marine sediment metagenome</name>
    <dbReference type="NCBI Taxonomy" id="412755"/>
    <lineage>
        <taxon>unclassified sequences</taxon>
        <taxon>metagenomes</taxon>
        <taxon>ecological metagenomes</taxon>
    </lineage>
</organism>
<comment type="caution">
    <text evidence="1">The sequence shown here is derived from an EMBL/GenBank/DDBJ whole genome shotgun (WGS) entry which is preliminary data.</text>
</comment>
<gene>
    <name evidence="1" type="ORF">S06H3_58994</name>
</gene>
<feature type="non-terminal residue" evidence="1">
    <location>
        <position position="1"/>
    </location>
</feature>
<evidence type="ECO:0000313" key="1">
    <source>
        <dbReference type="EMBL" id="GAI58163.1"/>
    </source>
</evidence>
<sequence>RARVAGDLRGIAIYSGTLPTLGGGLCFSSRFEMELIDEHVGRVPANIPYFRQED</sequence>
<dbReference type="AlphaFoldDB" id="X1PQR3"/>
<proteinExistence type="predicted"/>
<dbReference type="EMBL" id="BARV01038262">
    <property type="protein sequence ID" value="GAI58163.1"/>
    <property type="molecule type" value="Genomic_DNA"/>
</dbReference>
<accession>X1PQR3</accession>